<accession>A0A226D2B5</accession>
<evidence type="ECO:0000313" key="3">
    <source>
        <dbReference type="EMBL" id="OXA38867.1"/>
    </source>
</evidence>
<organism evidence="3 4">
    <name type="scientific">Folsomia candida</name>
    <name type="common">Springtail</name>
    <dbReference type="NCBI Taxonomy" id="158441"/>
    <lineage>
        <taxon>Eukaryota</taxon>
        <taxon>Metazoa</taxon>
        <taxon>Ecdysozoa</taxon>
        <taxon>Arthropoda</taxon>
        <taxon>Hexapoda</taxon>
        <taxon>Collembola</taxon>
        <taxon>Entomobryomorpha</taxon>
        <taxon>Isotomoidea</taxon>
        <taxon>Isotomidae</taxon>
        <taxon>Proisotominae</taxon>
        <taxon>Folsomia</taxon>
    </lineage>
</organism>
<evidence type="ECO:0000256" key="1">
    <source>
        <dbReference type="SAM" id="SignalP"/>
    </source>
</evidence>
<reference evidence="3 4" key="1">
    <citation type="submission" date="2015-12" db="EMBL/GenBank/DDBJ databases">
        <title>The genome of Folsomia candida.</title>
        <authorList>
            <person name="Faddeeva A."/>
            <person name="Derks M.F."/>
            <person name="Anvar Y."/>
            <person name="Smit S."/>
            <person name="Van Straalen N."/>
            <person name="Roelofs D."/>
        </authorList>
    </citation>
    <scope>NUCLEOTIDE SEQUENCE [LARGE SCALE GENOMIC DNA]</scope>
    <source>
        <strain evidence="3 4">VU population</strain>
        <tissue evidence="3">Whole body</tissue>
    </source>
</reference>
<feature type="domain" description="CRAL-TRIO" evidence="2">
    <location>
        <begin position="86"/>
        <end position="262"/>
    </location>
</feature>
<dbReference type="AlphaFoldDB" id="A0A226D2B5"/>
<dbReference type="SMART" id="SM00516">
    <property type="entry name" value="SEC14"/>
    <property type="match status" value="1"/>
</dbReference>
<dbReference type="OrthoDB" id="75724at2759"/>
<proteinExistence type="predicted"/>
<dbReference type="Pfam" id="PF00650">
    <property type="entry name" value="CRAL_TRIO"/>
    <property type="match status" value="1"/>
</dbReference>
<comment type="caution">
    <text evidence="3">The sequence shown here is derived from an EMBL/GenBank/DDBJ whole genome shotgun (WGS) entry which is preliminary data.</text>
</comment>
<dbReference type="Proteomes" id="UP000198287">
    <property type="component" value="Unassembled WGS sequence"/>
</dbReference>
<feature type="signal peptide" evidence="1">
    <location>
        <begin position="1"/>
        <end position="19"/>
    </location>
</feature>
<dbReference type="CDD" id="cd00170">
    <property type="entry name" value="SEC14"/>
    <property type="match status" value="1"/>
</dbReference>
<keyword evidence="4" id="KW-1185">Reference proteome</keyword>
<dbReference type="InterPro" id="IPR051064">
    <property type="entry name" value="SEC14/CRAL-TRIO_domain"/>
</dbReference>
<dbReference type="Gene3D" id="3.40.525.10">
    <property type="entry name" value="CRAL-TRIO lipid binding domain"/>
    <property type="match status" value="1"/>
</dbReference>
<evidence type="ECO:0000313" key="4">
    <source>
        <dbReference type="Proteomes" id="UP000198287"/>
    </source>
</evidence>
<dbReference type="InterPro" id="IPR036865">
    <property type="entry name" value="CRAL-TRIO_dom_sf"/>
</dbReference>
<keyword evidence="1" id="KW-0732">Signal</keyword>
<dbReference type="PANTHER" id="PTHR23324:SF83">
    <property type="entry name" value="SEC14-LIKE PROTEIN 2"/>
    <property type="match status" value="1"/>
</dbReference>
<dbReference type="PANTHER" id="PTHR23324">
    <property type="entry name" value="SEC14 RELATED PROTEIN"/>
    <property type="match status" value="1"/>
</dbReference>
<dbReference type="SUPFAM" id="SSF52087">
    <property type="entry name" value="CRAL/TRIO domain"/>
    <property type="match status" value="1"/>
</dbReference>
<gene>
    <name evidence="3" type="ORF">Fcan01_26359</name>
</gene>
<name>A0A226D2B5_FOLCA</name>
<protein>
    <submittedName>
        <fullName evidence="3">SEC14 cytosolic factor</fullName>
    </submittedName>
</protein>
<dbReference type="PROSITE" id="PS50191">
    <property type="entry name" value="CRAL_TRIO"/>
    <property type="match status" value="1"/>
</dbReference>
<feature type="chain" id="PRO_5012307856" evidence="1">
    <location>
        <begin position="20"/>
        <end position="311"/>
    </location>
</feature>
<dbReference type="InterPro" id="IPR001251">
    <property type="entry name" value="CRAL-TRIO_dom"/>
</dbReference>
<evidence type="ECO:0000259" key="2">
    <source>
        <dbReference type="PROSITE" id="PS50191"/>
    </source>
</evidence>
<sequence length="311" mass="35545">MYLILVGLFISQISGISEGLSFEEFITVNASQKVSLDALSSRLKNKLVHDYMKKDVYLLRFLRGEGINFFIDWRTRNNIDNVLKEEFPEYDAEYRVIWEGCDKGGNPVISLPVGDWDLRRVVIAGKSKRFVRYVKKILEEGTGFLRWGQEEGFNMTQATILFDLKGVNLVTHVCGGCIPMYLELLSFSQTYYSGFAHKIHVLYAPDFSLSIWDLYKNLLSSSISKLLEIHGTQKHIFAKELSRDIDPSQLTQRYGGKKLEGVDLSTMRAIGPPAFLANPFSLRLREKNITDFCGIDWPKIEKIIAEVEHNA</sequence>
<dbReference type="GO" id="GO:0005737">
    <property type="term" value="C:cytoplasm"/>
    <property type="evidence" value="ECO:0007669"/>
    <property type="project" value="TreeGrafter"/>
</dbReference>
<dbReference type="EMBL" id="LNIX01000043">
    <property type="protein sequence ID" value="OXA38867.1"/>
    <property type="molecule type" value="Genomic_DNA"/>
</dbReference>